<reference evidence="2" key="1">
    <citation type="journal article" date="2021" name="G3 (Bethesda)">
        <title>Genome and transcriptome analysis of the beet armyworm Spodoptera exigua reveals targets for pest control. .</title>
        <authorList>
            <person name="Simon S."/>
            <person name="Breeschoten T."/>
            <person name="Jansen H.J."/>
            <person name="Dirks R.P."/>
            <person name="Schranz M.E."/>
            <person name="Ros V.I.D."/>
        </authorList>
    </citation>
    <scope>NUCLEOTIDE SEQUENCE</scope>
    <source>
        <strain evidence="2">TB_SE_WUR_2020</strain>
    </source>
</reference>
<feature type="compositionally biased region" description="Basic and acidic residues" evidence="1">
    <location>
        <begin position="107"/>
        <end position="126"/>
    </location>
</feature>
<organism evidence="2 3">
    <name type="scientific">Spodoptera exigua</name>
    <name type="common">Beet armyworm</name>
    <name type="synonym">Noctua fulgens</name>
    <dbReference type="NCBI Taxonomy" id="7107"/>
    <lineage>
        <taxon>Eukaryota</taxon>
        <taxon>Metazoa</taxon>
        <taxon>Ecdysozoa</taxon>
        <taxon>Arthropoda</taxon>
        <taxon>Hexapoda</taxon>
        <taxon>Insecta</taxon>
        <taxon>Pterygota</taxon>
        <taxon>Neoptera</taxon>
        <taxon>Endopterygota</taxon>
        <taxon>Lepidoptera</taxon>
        <taxon>Glossata</taxon>
        <taxon>Ditrysia</taxon>
        <taxon>Noctuoidea</taxon>
        <taxon>Noctuidae</taxon>
        <taxon>Amphipyrinae</taxon>
        <taxon>Spodoptera</taxon>
    </lineage>
</organism>
<evidence type="ECO:0000256" key="1">
    <source>
        <dbReference type="SAM" id="MobiDB-lite"/>
    </source>
</evidence>
<proteinExistence type="predicted"/>
<protein>
    <submittedName>
        <fullName evidence="2">Uncharacterized protein</fullName>
    </submittedName>
</protein>
<gene>
    <name evidence="2" type="ORF">HF086_006828</name>
</gene>
<dbReference type="AlphaFoldDB" id="A0A922M0R5"/>
<dbReference type="Proteomes" id="UP000814243">
    <property type="component" value="Unassembled WGS sequence"/>
</dbReference>
<name>A0A922M0R5_SPOEX</name>
<evidence type="ECO:0000313" key="2">
    <source>
        <dbReference type="EMBL" id="KAH9628197.1"/>
    </source>
</evidence>
<feature type="compositionally biased region" description="Basic and acidic residues" evidence="1">
    <location>
        <begin position="79"/>
        <end position="100"/>
    </location>
</feature>
<accession>A0A922M0R5</accession>
<comment type="caution">
    <text evidence="2">The sequence shown here is derived from an EMBL/GenBank/DDBJ whole genome shotgun (WGS) entry which is preliminary data.</text>
</comment>
<dbReference type="EMBL" id="JACEFF010000926">
    <property type="protein sequence ID" value="KAH9628197.1"/>
    <property type="molecule type" value="Genomic_DNA"/>
</dbReference>
<evidence type="ECO:0000313" key="3">
    <source>
        <dbReference type="Proteomes" id="UP000814243"/>
    </source>
</evidence>
<sequence>MLVLPPPEGGTSDLCPTRNYGGSPSDFIAKTLGRVPAACVVMPPRYATLPLPPATYAPGPVYYPVHDARMRRRRSPRATTERRRREGRERDSQLARSLERIHRKRRADRDHITDADLKRTYTGLDR</sequence>
<feature type="region of interest" description="Disordered" evidence="1">
    <location>
        <begin position="67"/>
        <end position="126"/>
    </location>
</feature>